<dbReference type="Pfam" id="PF00903">
    <property type="entry name" value="Glyoxalase"/>
    <property type="match status" value="1"/>
</dbReference>
<dbReference type="PROSITE" id="PS51819">
    <property type="entry name" value="VOC"/>
    <property type="match status" value="1"/>
</dbReference>
<keyword evidence="2" id="KW-0456">Lyase</keyword>
<protein>
    <submittedName>
        <fullName evidence="2">Catechol 2,3-dioxygenase-like lactoylglutathione lyase family enzyme</fullName>
    </submittedName>
</protein>
<dbReference type="InterPro" id="IPR029068">
    <property type="entry name" value="Glyas_Bleomycin-R_OHBP_Dase"/>
</dbReference>
<gene>
    <name evidence="2" type="ORF">J2753_001988</name>
</gene>
<dbReference type="AlphaFoldDB" id="A0A8T4GWW1"/>
<dbReference type="OrthoDB" id="6111at2157"/>
<reference evidence="2" key="1">
    <citation type="submission" date="2021-03" db="EMBL/GenBank/DDBJ databases">
        <title>Genomic Encyclopedia of Type Strains, Phase IV (KMG-IV): sequencing the most valuable type-strain genomes for metagenomic binning, comparative biology and taxonomic classification.</title>
        <authorList>
            <person name="Goeker M."/>
        </authorList>
    </citation>
    <scope>NUCLEOTIDE SEQUENCE</scope>
    <source>
        <strain evidence="2">DSM 26232</strain>
    </source>
</reference>
<sequence length="131" mass="14424">MNAAHLDHVNLRIPADRVDDAVAFYRDTLGFVLEDLDAYRAGERPIFSIRLSETSLIHLSPSEQFDPPAEANFDHVAVVVEDSIGAIEQQLRDAGVEIERGARDLKGATGTAPALYVRDPFGYRMEIKTAG</sequence>
<evidence type="ECO:0000313" key="3">
    <source>
        <dbReference type="Proteomes" id="UP000823736"/>
    </source>
</evidence>
<comment type="caution">
    <text evidence="2">The sequence shown here is derived from an EMBL/GenBank/DDBJ whole genome shotgun (WGS) entry which is preliminary data.</text>
</comment>
<evidence type="ECO:0000313" key="2">
    <source>
        <dbReference type="EMBL" id="MBP1987487.1"/>
    </source>
</evidence>
<dbReference type="InterPro" id="IPR037523">
    <property type="entry name" value="VOC_core"/>
</dbReference>
<keyword evidence="3" id="KW-1185">Reference proteome</keyword>
<dbReference type="InterPro" id="IPR004360">
    <property type="entry name" value="Glyas_Fos-R_dOase_dom"/>
</dbReference>
<dbReference type="GO" id="GO:0016829">
    <property type="term" value="F:lyase activity"/>
    <property type="evidence" value="ECO:0007669"/>
    <property type="project" value="UniProtKB-KW"/>
</dbReference>
<dbReference type="Gene3D" id="3.10.180.10">
    <property type="entry name" value="2,3-Dihydroxybiphenyl 1,2-Dioxygenase, domain 1"/>
    <property type="match status" value="1"/>
</dbReference>
<proteinExistence type="predicted"/>
<dbReference type="Proteomes" id="UP000823736">
    <property type="component" value="Unassembled WGS sequence"/>
</dbReference>
<dbReference type="SUPFAM" id="SSF54593">
    <property type="entry name" value="Glyoxalase/Bleomycin resistance protein/Dihydroxybiphenyl dioxygenase"/>
    <property type="match status" value="1"/>
</dbReference>
<dbReference type="RefSeq" id="WP_209491760.1">
    <property type="nucleotide sequence ID" value="NZ_JAGGLC010000004.1"/>
</dbReference>
<organism evidence="2 3">
    <name type="scientific">Halolamina salifodinae</name>
    <dbReference type="NCBI Taxonomy" id="1202767"/>
    <lineage>
        <taxon>Archaea</taxon>
        <taxon>Methanobacteriati</taxon>
        <taxon>Methanobacteriota</taxon>
        <taxon>Stenosarchaea group</taxon>
        <taxon>Halobacteria</taxon>
        <taxon>Halobacteriales</taxon>
        <taxon>Haloferacaceae</taxon>
    </lineage>
</organism>
<evidence type="ECO:0000259" key="1">
    <source>
        <dbReference type="PROSITE" id="PS51819"/>
    </source>
</evidence>
<accession>A0A8T4GWW1</accession>
<dbReference type="EMBL" id="JAGGLC010000004">
    <property type="protein sequence ID" value="MBP1987487.1"/>
    <property type="molecule type" value="Genomic_DNA"/>
</dbReference>
<name>A0A8T4GWW1_9EURY</name>
<feature type="domain" description="VOC" evidence="1">
    <location>
        <begin position="5"/>
        <end position="130"/>
    </location>
</feature>